<dbReference type="AlphaFoldDB" id="A0A7J5YNY5"/>
<dbReference type="GO" id="GO:0006642">
    <property type="term" value="P:triglyceride mobilization"/>
    <property type="evidence" value="ECO:0007669"/>
    <property type="project" value="TreeGrafter"/>
</dbReference>
<sequence>MKQQITAESGTLSFFKFNVRNEAEAPIIKNSLMVASGHVNLYDLKAELKANHDTELYGEISGVLSNGINIEVRPVELIFDFQNKGNAKVNIFENRSQNDYSATLKPNSQKINTVALARLNQYKISYNYTVDNNPHDAGIFVAIESEANLDFLSSPISIPEFDLPFVDFRTPEITGLNVYEQTGLNNILTTTEQTVDVDAKIVYHKSEAAPLVDMMGLIQIPSVGNLITELSVKSAILNLNKILCSVWELPQPLFEGLKAKLDGTTSLTTRRGIKLANSLSLENSHIEGTHDSTISMSTETFETVVSVSTVAKIALPILNLEANQNLVADTKTNANAVSTFRMTGDFNLPLIKAVGKAEVDHSLKLEGSFFVSMDHQQGQHR</sequence>
<dbReference type="GO" id="GO:0034359">
    <property type="term" value="C:mature chylomicron"/>
    <property type="evidence" value="ECO:0007669"/>
    <property type="project" value="TreeGrafter"/>
</dbReference>
<protein>
    <recommendedName>
        <fullName evidence="3">Apolipoprotein B</fullName>
    </recommendedName>
</protein>
<evidence type="ECO:0000313" key="1">
    <source>
        <dbReference type="EMBL" id="KAF3849988.1"/>
    </source>
</evidence>
<dbReference type="PANTHER" id="PTHR13769:SF5">
    <property type="entry name" value="APOLIPOPROTEIN B-100-RELATED"/>
    <property type="match status" value="1"/>
</dbReference>
<dbReference type="GO" id="GO:0034362">
    <property type="term" value="C:low-density lipoprotein particle"/>
    <property type="evidence" value="ECO:0007669"/>
    <property type="project" value="TreeGrafter"/>
</dbReference>
<dbReference type="GO" id="GO:0050750">
    <property type="term" value="F:low-density lipoprotein particle receptor binding"/>
    <property type="evidence" value="ECO:0007669"/>
    <property type="project" value="TreeGrafter"/>
</dbReference>
<evidence type="ECO:0008006" key="3">
    <source>
        <dbReference type="Google" id="ProtNLM"/>
    </source>
</evidence>
<dbReference type="InterPro" id="IPR052418">
    <property type="entry name" value="Apolipoprotein_B"/>
</dbReference>
<organism evidence="1 2">
    <name type="scientific">Dissostichus mawsoni</name>
    <name type="common">Antarctic cod</name>
    <dbReference type="NCBI Taxonomy" id="36200"/>
    <lineage>
        <taxon>Eukaryota</taxon>
        <taxon>Metazoa</taxon>
        <taxon>Chordata</taxon>
        <taxon>Craniata</taxon>
        <taxon>Vertebrata</taxon>
        <taxon>Euteleostomi</taxon>
        <taxon>Actinopterygii</taxon>
        <taxon>Neopterygii</taxon>
        <taxon>Teleostei</taxon>
        <taxon>Neoteleostei</taxon>
        <taxon>Acanthomorphata</taxon>
        <taxon>Eupercaria</taxon>
        <taxon>Perciformes</taxon>
        <taxon>Notothenioidei</taxon>
        <taxon>Nototheniidae</taxon>
        <taxon>Dissostichus</taxon>
    </lineage>
</organism>
<reference evidence="1 2" key="1">
    <citation type="submission" date="2020-03" db="EMBL/GenBank/DDBJ databases">
        <title>Dissostichus mawsoni Genome sequencing and assembly.</title>
        <authorList>
            <person name="Park H."/>
        </authorList>
    </citation>
    <scope>NUCLEOTIDE SEQUENCE [LARGE SCALE GENOMIC DNA]</scope>
    <source>
        <strain evidence="1">DM0001</strain>
        <tissue evidence="1">Muscle</tissue>
    </source>
</reference>
<dbReference type="GO" id="GO:0042632">
    <property type="term" value="P:cholesterol homeostasis"/>
    <property type="evidence" value="ECO:0007669"/>
    <property type="project" value="TreeGrafter"/>
</dbReference>
<dbReference type="GO" id="GO:0034361">
    <property type="term" value="C:very-low-density lipoprotein particle"/>
    <property type="evidence" value="ECO:0007669"/>
    <property type="project" value="TreeGrafter"/>
</dbReference>
<dbReference type="GO" id="GO:0030301">
    <property type="term" value="P:cholesterol transport"/>
    <property type="evidence" value="ECO:0007669"/>
    <property type="project" value="TreeGrafter"/>
</dbReference>
<dbReference type="GO" id="GO:0042953">
    <property type="term" value="P:lipoprotein transport"/>
    <property type="evidence" value="ECO:0007669"/>
    <property type="project" value="TreeGrafter"/>
</dbReference>
<dbReference type="PANTHER" id="PTHR13769">
    <property type="entry name" value="APOLIPOPROTEIN B"/>
    <property type="match status" value="1"/>
</dbReference>
<dbReference type="EMBL" id="JAAKFY010000011">
    <property type="protein sequence ID" value="KAF3849988.1"/>
    <property type="molecule type" value="Genomic_DNA"/>
</dbReference>
<comment type="caution">
    <text evidence="1">The sequence shown here is derived from an EMBL/GenBank/DDBJ whole genome shotgun (WGS) entry which is preliminary data.</text>
</comment>
<dbReference type="Proteomes" id="UP000518266">
    <property type="component" value="Unassembled WGS sequence"/>
</dbReference>
<accession>A0A7J5YNY5</accession>
<proteinExistence type="predicted"/>
<dbReference type="GO" id="GO:0120020">
    <property type="term" value="F:cholesterol transfer activity"/>
    <property type="evidence" value="ECO:0007669"/>
    <property type="project" value="TreeGrafter"/>
</dbReference>
<name>A0A7J5YNY5_DISMA</name>
<gene>
    <name evidence="1" type="ORF">F7725_019707</name>
</gene>
<evidence type="ECO:0000313" key="2">
    <source>
        <dbReference type="Proteomes" id="UP000518266"/>
    </source>
</evidence>
<keyword evidence="2" id="KW-1185">Reference proteome</keyword>